<protein>
    <submittedName>
        <fullName evidence="2">Uncharacterized protein</fullName>
    </submittedName>
</protein>
<evidence type="ECO:0000313" key="3">
    <source>
        <dbReference type="Proteomes" id="UP000324800"/>
    </source>
</evidence>
<accession>A0A5J4VPX7</accession>
<dbReference type="EMBL" id="SNRW01005806">
    <property type="protein sequence ID" value="KAA6384343.1"/>
    <property type="molecule type" value="Genomic_DNA"/>
</dbReference>
<gene>
    <name evidence="2" type="ORF">EZS28_020133</name>
</gene>
<name>A0A5J4VPX7_9EUKA</name>
<evidence type="ECO:0000256" key="1">
    <source>
        <dbReference type="SAM" id="MobiDB-lite"/>
    </source>
</evidence>
<sequence length="111" mass="12912">MLESFSDIWRSKTGGTGEQEDGAIYNGLGNIMIFMIELRNGRSSDPQFQPQPDLIRTCEKQIEEEGANEEIDSLSQRKQCIMKDQTVKTKRIVMNIFIDMSNIQPRRYQRH</sequence>
<organism evidence="2 3">
    <name type="scientific">Streblomastix strix</name>
    <dbReference type="NCBI Taxonomy" id="222440"/>
    <lineage>
        <taxon>Eukaryota</taxon>
        <taxon>Metamonada</taxon>
        <taxon>Preaxostyla</taxon>
        <taxon>Oxymonadida</taxon>
        <taxon>Streblomastigidae</taxon>
        <taxon>Streblomastix</taxon>
    </lineage>
</organism>
<evidence type="ECO:0000313" key="2">
    <source>
        <dbReference type="EMBL" id="KAA6384343.1"/>
    </source>
</evidence>
<feature type="region of interest" description="Disordered" evidence="1">
    <location>
        <begin position="1"/>
        <end position="22"/>
    </location>
</feature>
<dbReference type="Proteomes" id="UP000324800">
    <property type="component" value="Unassembled WGS sequence"/>
</dbReference>
<comment type="caution">
    <text evidence="2">The sequence shown here is derived from an EMBL/GenBank/DDBJ whole genome shotgun (WGS) entry which is preliminary data.</text>
</comment>
<dbReference type="AlphaFoldDB" id="A0A5J4VPX7"/>
<reference evidence="2 3" key="1">
    <citation type="submission" date="2019-03" db="EMBL/GenBank/DDBJ databases">
        <title>Single cell metagenomics reveals metabolic interactions within the superorganism composed of flagellate Streblomastix strix and complex community of Bacteroidetes bacteria on its surface.</title>
        <authorList>
            <person name="Treitli S.C."/>
            <person name="Kolisko M."/>
            <person name="Husnik F."/>
            <person name="Keeling P."/>
            <person name="Hampl V."/>
        </authorList>
    </citation>
    <scope>NUCLEOTIDE SEQUENCE [LARGE SCALE GENOMIC DNA]</scope>
    <source>
        <strain evidence="2">ST1C</strain>
    </source>
</reference>
<proteinExistence type="predicted"/>